<dbReference type="SUPFAM" id="SSF53955">
    <property type="entry name" value="Lysozyme-like"/>
    <property type="match status" value="1"/>
</dbReference>
<organism evidence="7 8">
    <name type="scientific">Goekera deserti</name>
    <dbReference type="NCBI Taxonomy" id="2497753"/>
    <lineage>
        <taxon>Bacteria</taxon>
        <taxon>Bacillati</taxon>
        <taxon>Actinomycetota</taxon>
        <taxon>Actinomycetes</taxon>
        <taxon>Geodermatophilales</taxon>
        <taxon>Geodermatophilaceae</taxon>
        <taxon>Goekera</taxon>
    </lineage>
</organism>
<dbReference type="AlphaFoldDB" id="A0A7K3WJC6"/>
<feature type="region of interest" description="Disordered" evidence="4">
    <location>
        <begin position="256"/>
        <end position="304"/>
    </location>
</feature>
<gene>
    <name evidence="7" type="ORF">G1H19_16755</name>
</gene>
<evidence type="ECO:0000256" key="4">
    <source>
        <dbReference type="SAM" id="MobiDB-lite"/>
    </source>
</evidence>
<dbReference type="Proteomes" id="UP000470470">
    <property type="component" value="Unassembled WGS sequence"/>
</dbReference>
<dbReference type="Pfam" id="PF03990">
    <property type="entry name" value="DUF348"/>
    <property type="match status" value="3"/>
</dbReference>
<dbReference type="Gene3D" id="2.20.230.10">
    <property type="entry name" value="Resuscitation-promoting factor rpfb"/>
    <property type="match status" value="1"/>
</dbReference>
<evidence type="ECO:0000256" key="3">
    <source>
        <dbReference type="ARBA" id="ARBA00022801"/>
    </source>
</evidence>
<dbReference type="Gene3D" id="1.10.530.10">
    <property type="match status" value="1"/>
</dbReference>
<dbReference type="GO" id="GO:0016787">
    <property type="term" value="F:hydrolase activity"/>
    <property type="evidence" value="ECO:0007669"/>
    <property type="project" value="UniProtKB-KW"/>
</dbReference>
<dbReference type="PROSITE" id="PS51109">
    <property type="entry name" value="G5"/>
    <property type="match status" value="1"/>
</dbReference>
<reference evidence="7 8" key="1">
    <citation type="submission" date="2020-02" db="EMBL/GenBank/DDBJ databases">
        <title>The whole genome sequence of CPCC 205119.</title>
        <authorList>
            <person name="Jiang Z."/>
        </authorList>
    </citation>
    <scope>NUCLEOTIDE SEQUENCE [LARGE SCALE GENOMIC DNA]</scope>
    <source>
        <strain evidence="7 8">CPCC 205119</strain>
    </source>
</reference>
<evidence type="ECO:0000259" key="6">
    <source>
        <dbReference type="PROSITE" id="PS51109"/>
    </source>
</evidence>
<name>A0A7K3WJC6_9ACTN</name>
<comment type="similarity">
    <text evidence="1">Belongs to the transglycosylase family. Rpf subfamily.</text>
</comment>
<dbReference type="PANTHER" id="PTHR39160">
    <property type="entry name" value="CELL WALL-BINDING PROTEIN YOCH"/>
    <property type="match status" value="1"/>
</dbReference>
<evidence type="ECO:0000256" key="1">
    <source>
        <dbReference type="ARBA" id="ARBA00010830"/>
    </source>
</evidence>
<dbReference type="RefSeq" id="WP_162393049.1">
    <property type="nucleotide sequence ID" value="NZ_JAABOZ010000004.1"/>
</dbReference>
<evidence type="ECO:0000256" key="2">
    <source>
        <dbReference type="ARBA" id="ARBA00022729"/>
    </source>
</evidence>
<evidence type="ECO:0000313" key="7">
    <source>
        <dbReference type="EMBL" id="NEL55633.1"/>
    </source>
</evidence>
<sequence>MRRSFKLCLFALVLVGLVGGSFAYVIAEKTLTVTVDGESRTVDTYADTVGDVLDDVGLTLASHDVVLPAADAAVEDGDAIVLNRARPLTLTVDGVDVQAYTTATSVDEALEQLGYRTDDLVLSASRSDRVPLDGMQLAITTPREVTIVVDGAARVVTTTATDPATLLAEQGIALGPQDRMSLPADLPLLDQMTLQVARVAVTQVTETRPIDYETVEVDDPALLVGTEKVTQEGVEGVESVVVTVTTTDGVETSRVAGAPTVTTPPVTEQVSVGTKPKPVAPAPAPAAADAPATGNSGAAAPAPSSGLDWDALAQCEAGGNWSINTGNGYYGGLQYNISTWNAYGGAKYASRPDLATREQQIAVGEATYAARGASPWPSCGKRL</sequence>
<dbReference type="InterPro" id="IPR023346">
    <property type="entry name" value="Lysozyme-like_dom_sf"/>
</dbReference>
<feature type="compositionally biased region" description="Low complexity" evidence="4">
    <location>
        <begin position="285"/>
        <end position="304"/>
    </location>
</feature>
<keyword evidence="3" id="KW-0378">Hydrolase</keyword>
<evidence type="ECO:0000313" key="8">
    <source>
        <dbReference type="Proteomes" id="UP000470470"/>
    </source>
</evidence>
<keyword evidence="8" id="KW-1185">Reference proteome</keyword>
<dbReference type="InterPro" id="IPR051933">
    <property type="entry name" value="Resuscitation_pf_RpfB"/>
</dbReference>
<dbReference type="InterPro" id="IPR010618">
    <property type="entry name" value="RPF"/>
</dbReference>
<dbReference type="Pfam" id="PF07501">
    <property type="entry name" value="G5"/>
    <property type="match status" value="1"/>
</dbReference>
<dbReference type="EMBL" id="JAAGWK010000024">
    <property type="protein sequence ID" value="NEL55633.1"/>
    <property type="molecule type" value="Genomic_DNA"/>
</dbReference>
<feature type="signal peptide" evidence="5">
    <location>
        <begin position="1"/>
        <end position="23"/>
    </location>
</feature>
<keyword evidence="2 5" id="KW-0732">Signal</keyword>
<dbReference type="PANTHER" id="PTHR39160:SF4">
    <property type="entry name" value="RESUSCITATION-PROMOTING FACTOR RPFB"/>
    <property type="match status" value="1"/>
</dbReference>
<dbReference type="InterPro" id="IPR007137">
    <property type="entry name" value="DUF348"/>
</dbReference>
<dbReference type="Pfam" id="PF06737">
    <property type="entry name" value="Transglycosylas"/>
    <property type="match status" value="1"/>
</dbReference>
<comment type="caution">
    <text evidence="7">The sequence shown here is derived from an EMBL/GenBank/DDBJ whole genome shotgun (WGS) entry which is preliminary data.</text>
</comment>
<evidence type="ECO:0000256" key="5">
    <source>
        <dbReference type="SAM" id="SignalP"/>
    </source>
</evidence>
<accession>A0A7K3WJC6</accession>
<feature type="chain" id="PRO_5029819155" evidence="5">
    <location>
        <begin position="24"/>
        <end position="383"/>
    </location>
</feature>
<dbReference type="InterPro" id="IPR011098">
    <property type="entry name" value="G5_dom"/>
</dbReference>
<feature type="domain" description="G5" evidence="6">
    <location>
        <begin position="196"/>
        <end position="276"/>
    </location>
</feature>
<protein>
    <submittedName>
        <fullName evidence="7">DUF348 domain-containing protein</fullName>
    </submittedName>
</protein>
<proteinExistence type="inferred from homology"/>
<dbReference type="SMART" id="SM01208">
    <property type="entry name" value="G5"/>
    <property type="match status" value="1"/>
</dbReference>
<dbReference type="CDD" id="cd13925">
    <property type="entry name" value="RPF"/>
    <property type="match status" value="1"/>
</dbReference>